<dbReference type="Pfam" id="PF25922">
    <property type="entry name" value="DUF7968"/>
    <property type="match status" value="1"/>
</dbReference>
<dbReference type="Proteomes" id="UP001320972">
    <property type="component" value="Unassembled WGS sequence"/>
</dbReference>
<sequence>MTTDEDTTASTVTVSYRPATERVRQELQTPSYRGYLRKTRGGRVAVGDEWSEFVSCGCGTTEDVELRVERVDGGSAIGTETAFEFVSRTGPRT</sequence>
<evidence type="ECO:0000313" key="2">
    <source>
        <dbReference type="EMBL" id="MCU4973017.1"/>
    </source>
</evidence>
<protein>
    <recommendedName>
        <fullName evidence="1">DUF7968 domain-containing protein</fullName>
    </recommendedName>
</protein>
<dbReference type="InterPro" id="IPR058274">
    <property type="entry name" value="DUF7968"/>
</dbReference>
<name>A0ABT2QDL0_9EURY</name>
<proteinExistence type="predicted"/>
<dbReference type="RefSeq" id="WP_338007714.1">
    <property type="nucleotide sequence ID" value="NZ_JAOPKB010000004.1"/>
</dbReference>
<gene>
    <name evidence="2" type="ORF">OB955_09710</name>
</gene>
<comment type="caution">
    <text evidence="2">The sequence shown here is derived from an EMBL/GenBank/DDBJ whole genome shotgun (WGS) entry which is preliminary data.</text>
</comment>
<accession>A0ABT2QDL0</accession>
<evidence type="ECO:0000259" key="1">
    <source>
        <dbReference type="Pfam" id="PF25922"/>
    </source>
</evidence>
<reference evidence="2 3" key="1">
    <citation type="submission" date="2022-09" db="EMBL/GenBank/DDBJ databases">
        <title>Enrichment on poylsaccharides allowed isolation of novel metabolic and taxonomic groups of Haloarchaea.</title>
        <authorList>
            <person name="Sorokin D.Y."/>
            <person name="Elcheninov A.G."/>
            <person name="Khizhniak T.V."/>
            <person name="Kolganova T.V."/>
            <person name="Kublanov I.V."/>
        </authorList>
    </citation>
    <scope>NUCLEOTIDE SEQUENCE [LARGE SCALE GENOMIC DNA]</scope>
    <source>
        <strain evidence="2 3">AArc-m2/3/4</strain>
    </source>
</reference>
<keyword evidence="3" id="KW-1185">Reference proteome</keyword>
<evidence type="ECO:0000313" key="3">
    <source>
        <dbReference type="Proteomes" id="UP001320972"/>
    </source>
</evidence>
<dbReference type="EMBL" id="JAOPKB010000004">
    <property type="protein sequence ID" value="MCU4973017.1"/>
    <property type="molecule type" value="Genomic_DNA"/>
</dbReference>
<organism evidence="2 3">
    <name type="scientific">Natronoglomus mannanivorans</name>
    <dbReference type="NCBI Taxonomy" id="2979990"/>
    <lineage>
        <taxon>Archaea</taxon>
        <taxon>Methanobacteriati</taxon>
        <taxon>Methanobacteriota</taxon>
        <taxon>Stenosarchaea group</taxon>
        <taxon>Halobacteria</taxon>
        <taxon>Halobacteriales</taxon>
        <taxon>Natrialbaceae</taxon>
        <taxon>Natronoglomus</taxon>
    </lineage>
</organism>
<feature type="domain" description="DUF7968" evidence="1">
    <location>
        <begin position="5"/>
        <end position="90"/>
    </location>
</feature>